<dbReference type="Proteomes" id="UP000321121">
    <property type="component" value="Unassembled WGS sequence"/>
</dbReference>
<evidence type="ECO:0000313" key="1">
    <source>
        <dbReference type="EMBL" id="GEK74313.1"/>
    </source>
</evidence>
<reference evidence="1 2" key="1">
    <citation type="submission" date="2019-07" db="EMBL/GenBank/DDBJ databases">
        <title>Whole genome shotgun sequence of Halomonas halophila NBRC 102604.</title>
        <authorList>
            <person name="Hosoyama A."/>
            <person name="Uohara A."/>
            <person name="Ohji S."/>
            <person name="Ichikawa N."/>
        </authorList>
    </citation>
    <scope>NUCLEOTIDE SEQUENCE [LARGE SCALE GENOMIC DNA]</scope>
    <source>
        <strain evidence="1 2">NBRC 102604</strain>
    </source>
</reference>
<sequence>MMHRPRSTRRAPSPRHAVSPVTLFHDGHCPFCQREVAWLARHPRRERVRLVDIQTTDVAAEWGRSFEVMMGRLHLRDADGTWFVGMDASRALYAVLGYRRLVALSMLPGLAWGVDRGYAVFARYRIGLGQRWQAWTRRSDR</sequence>
<accession>A0ABQ0U756</accession>
<dbReference type="Pfam" id="PF04134">
    <property type="entry name" value="DCC1-like"/>
    <property type="match status" value="1"/>
</dbReference>
<protein>
    <recommendedName>
        <fullName evidence="3">Thiol-disulfide oxidoreductase</fullName>
    </recommendedName>
</protein>
<dbReference type="RefSeq" id="WP_237022327.1">
    <property type="nucleotide sequence ID" value="NZ_BJUS01000041.1"/>
</dbReference>
<evidence type="ECO:0008006" key="3">
    <source>
        <dbReference type="Google" id="ProtNLM"/>
    </source>
</evidence>
<keyword evidence="2" id="KW-1185">Reference proteome</keyword>
<dbReference type="PANTHER" id="PTHR34290">
    <property type="entry name" value="SI:CH73-390P7.2"/>
    <property type="match status" value="1"/>
</dbReference>
<proteinExistence type="predicted"/>
<dbReference type="EMBL" id="BJUS01000041">
    <property type="protein sequence ID" value="GEK74313.1"/>
    <property type="molecule type" value="Genomic_DNA"/>
</dbReference>
<organism evidence="1 2">
    <name type="scientific">Halomonas halophila</name>
    <dbReference type="NCBI Taxonomy" id="29573"/>
    <lineage>
        <taxon>Bacteria</taxon>
        <taxon>Pseudomonadati</taxon>
        <taxon>Pseudomonadota</taxon>
        <taxon>Gammaproteobacteria</taxon>
        <taxon>Oceanospirillales</taxon>
        <taxon>Halomonadaceae</taxon>
        <taxon>Halomonas</taxon>
    </lineage>
</organism>
<dbReference type="PANTHER" id="PTHR34290:SF2">
    <property type="entry name" value="OS04G0668800 PROTEIN"/>
    <property type="match status" value="1"/>
</dbReference>
<evidence type="ECO:0000313" key="2">
    <source>
        <dbReference type="Proteomes" id="UP000321121"/>
    </source>
</evidence>
<dbReference type="InterPro" id="IPR007263">
    <property type="entry name" value="DCC1-like"/>
</dbReference>
<gene>
    <name evidence="1" type="ORF">HHA04nite_28570</name>
</gene>
<name>A0ABQ0U756_9GAMM</name>
<dbReference type="InterPro" id="IPR044691">
    <property type="entry name" value="DCC1_Trx"/>
</dbReference>
<comment type="caution">
    <text evidence="1">The sequence shown here is derived from an EMBL/GenBank/DDBJ whole genome shotgun (WGS) entry which is preliminary data.</text>
</comment>
<dbReference type="InterPro" id="IPR036249">
    <property type="entry name" value="Thioredoxin-like_sf"/>
</dbReference>
<dbReference type="SUPFAM" id="SSF52833">
    <property type="entry name" value="Thioredoxin-like"/>
    <property type="match status" value="1"/>
</dbReference>